<gene>
    <name evidence="2" type="ORF">SBA1_460025</name>
</gene>
<sequence>MACGILAPVVKCTRPRDPNQLAKLVFDIASGEVEDTISESKRHPETVKGRAGGKKGGKSRAKTLSSEQRTEIARIAAEARWRKK</sequence>
<evidence type="ECO:0000256" key="1">
    <source>
        <dbReference type="SAM" id="MobiDB-lite"/>
    </source>
</evidence>
<accession>A0A2U3KRX8</accession>
<reference evidence="3" key="1">
    <citation type="submission" date="2018-02" db="EMBL/GenBank/DDBJ databases">
        <authorList>
            <person name="Hausmann B."/>
        </authorList>
    </citation>
    <scope>NUCLEOTIDE SEQUENCE [LARGE SCALE GENOMIC DNA]</scope>
    <source>
        <strain evidence="3">Peat soil MAG SbA1</strain>
    </source>
</reference>
<organism evidence="2 3">
    <name type="scientific">Candidatus Sulfotelmatobacter kueseliae</name>
    <dbReference type="NCBI Taxonomy" id="2042962"/>
    <lineage>
        <taxon>Bacteria</taxon>
        <taxon>Pseudomonadati</taxon>
        <taxon>Acidobacteriota</taxon>
        <taxon>Terriglobia</taxon>
        <taxon>Terriglobales</taxon>
        <taxon>Candidatus Korobacteraceae</taxon>
        <taxon>Candidatus Sulfotelmatobacter</taxon>
    </lineage>
</organism>
<evidence type="ECO:0000313" key="3">
    <source>
        <dbReference type="Proteomes" id="UP000238701"/>
    </source>
</evidence>
<feature type="region of interest" description="Disordered" evidence="1">
    <location>
        <begin position="35"/>
        <end position="69"/>
    </location>
</feature>
<dbReference type="AlphaFoldDB" id="A0A2U3KRX8"/>
<protein>
    <recommendedName>
        <fullName evidence="4">Histone H1</fullName>
    </recommendedName>
</protein>
<feature type="compositionally biased region" description="Basic and acidic residues" evidence="1">
    <location>
        <begin position="38"/>
        <end position="48"/>
    </location>
</feature>
<evidence type="ECO:0000313" key="2">
    <source>
        <dbReference type="EMBL" id="SPF42428.1"/>
    </source>
</evidence>
<feature type="compositionally biased region" description="Basic residues" evidence="1">
    <location>
        <begin position="51"/>
        <end position="61"/>
    </location>
</feature>
<dbReference type="EMBL" id="OMOD01000140">
    <property type="protein sequence ID" value="SPF42428.1"/>
    <property type="molecule type" value="Genomic_DNA"/>
</dbReference>
<evidence type="ECO:0008006" key="4">
    <source>
        <dbReference type="Google" id="ProtNLM"/>
    </source>
</evidence>
<proteinExistence type="predicted"/>
<name>A0A2U3KRX8_9BACT</name>
<dbReference type="Proteomes" id="UP000238701">
    <property type="component" value="Unassembled WGS sequence"/>
</dbReference>